<organism evidence="1 2">
    <name type="scientific">Giesbergeria anulus</name>
    <dbReference type="NCBI Taxonomy" id="180197"/>
    <lineage>
        <taxon>Bacteria</taxon>
        <taxon>Pseudomonadati</taxon>
        <taxon>Pseudomonadota</taxon>
        <taxon>Betaproteobacteria</taxon>
        <taxon>Burkholderiales</taxon>
        <taxon>Comamonadaceae</taxon>
        <taxon>Giesbergeria</taxon>
    </lineage>
</organism>
<reference evidence="1 2" key="1">
    <citation type="submission" date="2016-10" db="EMBL/GenBank/DDBJ databases">
        <authorList>
            <person name="de Groot N.N."/>
        </authorList>
    </citation>
    <scope>NUCLEOTIDE SEQUENCE [LARGE SCALE GENOMIC DNA]</scope>
    <source>
        <strain evidence="1 2">ATCC 35958</strain>
    </source>
</reference>
<evidence type="ECO:0000313" key="1">
    <source>
        <dbReference type="EMBL" id="SER45628.1"/>
    </source>
</evidence>
<evidence type="ECO:0008006" key="3">
    <source>
        <dbReference type="Google" id="ProtNLM"/>
    </source>
</evidence>
<dbReference type="EMBL" id="FOGD01000008">
    <property type="protein sequence ID" value="SER45628.1"/>
    <property type="molecule type" value="Genomic_DNA"/>
</dbReference>
<protein>
    <recommendedName>
        <fullName evidence="3">HEPN domain-containing protein</fullName>
    </recommendedName>
</protein>
<accession>A0A1H9PBV1</accession>
<keyword evidence="2" id="KW-1185">Reference proteome</keyword>
<sequence length="243" mass="28572">MTQKVNTYALRAFRDTADKDYIHARMDYKAALYPQFLWSSLHALEKYAKCILILTRVPKPQKRAEYINHEVNKAIALLHDRVDIILSEQTRNFICRLENGAEDRYLGVSWVAQEVELAVLDRAVWELRRYCNSSLYIYSDNDFLEVKPNAYDVLKLIDKPIHQNTHISGGFIEETLKNKESSARPELVWSNLYYTNSNRKSVKMKNYPLMFENSPFCLYPEIIDEVAKYSFVPPKVRNTYKNK</sequence>
<proteinExistence type="predicted"/>
<dbReference type="OrthoDB" id="8776305at2"/>
<dbReference type="STRING" id="180197.SAMN02982919_02433"/>
<gene>
    <name evidence="1" type="ORF">SAMN02982919_02433</name>
</gene>
<dbReference type="Proteomes" id="UP000199766">
    <property type="component" value="Unassembled WGS sequence"/>
</dbReference>
<name>A0A1H9PBV1_9BURK</name>
<dbReference type="AlphaFoldDB" id="A0A1H9PBV1"/>
<evidence type="ECO:0000313" key="2">
    <source>
        <dbReference type="Proteomes" id="UP000199766"/>
    </source>
</evidence>